<dbReference type="SMART" id="SM00347">
    <property type="entry name" value="HTH_MARR"/>
    <property type="match status" value="1"/>
</dbReference>
<proteinExistence type="predicted"/>
<organism evidence="2 3">
    <name type="scientific">Microcosmobacter mediterraneus</name>
    <dbReference type="NCBI Taxonomy" id="3075607"/>
    <lineage>
        <taxon>Bacteria</taxon>
        <taxon>Pseudomonadati</taxon>
        <taxon>Bacteroidota</taxon>
        <taxon>Flavobacteriia</taxon>
        <taxon>Flavobacteriales</taxon>
        <taxon>Flavobacteriaceae</taxon>
        <taxon>Microcosmobacter</taxon>
    </lineage>
</organism>
<dbReference type="InterPro" id="IPR036388">
    <property type="entry name" value="WH-like_DNA-bd_sf"/>
</dbReference>
<keyword evidence="3" id="KW-1185">Reference proteome</keyword>
<dbReference type="InterPro" id="IPR039422">
    <property type="entry name" value="MarR/SlyA-like"/>
</dbReference>
<evidence type="ECO:0000313" key="3">
    <source>
        <dbReference type="Proteomes" id="UP001259492"/>
    </source>
</evidence>
<dbReference type="Gene3D" id="1.10.10.10">
    <property type="entry name" value="Winged helix-like DNA-binding domain superfamily/Winged helix DNA-binding domain"/>
    <property type="match status" value="1"/>
</dbReference>
<accession>A0ABU2YN68</accession>
<dbReference type="PANTHER" id="PTHR33164:SF101">
    <property type="entry name" value="TRANSCRIPTIONAL REPRESSOR MPRA"/>
    <property type="match status" value="1"/>
</dbReference>
<dbReference type="Proteomes" id="UP001259492">
    <property type="component" value="Unassembled WGS sequence"/>
</dbReference>
<gene>
    <name evidence="2" type="ORF">RM697_13210</name>
</gene>
<dbReference type="SUPFAM" id="SSF46785">
    <property type="entry name" value="Winged helix' DNA-binding domain"/>
    <property type="match status" value="1"/>
</dbReference>
<comment type="caution">
    <text evidence="2">The sequence shown here is derived from an EMBL/GenBank/DDBJ whole genome shotgun (WGS) entry which is preliminary data.</text>
</comment>
<name>A0ABU2YN68_9FLAO</name>
<dbReference type="Pfam" id="PF01047">
    <property type="entry name" value="MarR"/>
    <property type="match status" value="1"/>
</dbReference>
<protein>
    <submittedName>
        <fullName evidence="2">MarR family transcriptional regulator</fullName>
    </submittedName>
</protein>
<feature type="domain" description="HTH marR-type" evidence="1">
    <location>
        <begin position="1"/>
        <end position="151"/>
    </location>
</feature>
<evidence type="ECO:0000313" key="2">
    <source>
        <dbReference type="EMBL" id="MDT0559612.1"/>
    </source>
</evidence>
<dbReference type="InterPro" id="IPR036390">
    <property type="entry name" value="WH_DNA-bd_sf"/>
</dbReference>
<dbReference type="PANTHER" id="PTHR33164">
    <property type="entry name" value="TRANSCRIPTIONAL REGULATOR, MARR FAMILY"/>
    <property type="match status" value="1"/>
</dbReference>
<dbReference type="PROSITE" id="PS50995">
    <property type="entry name" value="HTH_MARR_2"/>
    <property type="match status" value="1"/>
</dbReference>
<reference evidence="2 3" key="1">
    <citation type="submission" date="2023-09" db="EMBL/GenBank/DDBJ databases">
        <authorList>
            <person name="Rey-Velasco X."/>
        </authorList>
    </citation>
    <scope>NUCLEOTIDE SEQUENCE [LARGE SCALE GENOMIC DNA]</scope>
    <source>
        <strain evidence="2 3">W332</strain>
    </source>
</reference>
<sequence>MQELKSLLQTKSDMPLQKQAVINLFLSSSHVKDILISALKPHDLSLEQFNVLRILRGHNKVSVNLQDIQCRMVNKMSNTTRLVDKLIKKNFVTRSICSSNRRKVEITITNNGLYILKNLDEIIEQAENNATNNLSNDELVQLNRILSKIRT</sequence>
<dbReference type="InterPro" id="IPR000835">
    <property type="entry name" value="HTH_MarR-typ"/>
</dbReference>
<dbReference type="RefSeq" id="WP_311428376.1">
    <property type="nucleotide sequence ID" value="NZ_JAVRIA010000010.1"/>
</dbReference>
<dbReference type="EMBL" id="JAVRIA010000010">
    <property type="protein sequence ID" value="MDT0559612.1"/>
    <property type="molecule type" value="Genomic_DNA"/>
</dbReference>
<dbReference type="PRINTS" id="PR00598">
    <property type="entry name" value="HTHMARR"/>
</dbReference>
<evidence type="ECO:0000259" key="1">
    <source>
        <dbReference type="PROSITE" id="PS50995"/>
    </source>
</evidence>